<name>A0AAN7UTL2_9PEZI</name>
<feature type="compositionally biased region" description="Basic and acidic residues" evidence="3">
    <location>
        <begin position="42"/>
        <end position="56"/>
    </location>
</feature>
<comment type="caution">
    <text evidence="5">The sequence shown here is derived from an EMBL/GenBank/DDBJ whole genome shotgun (WGS) entry which is preliminary data.</text>
</comment>
<feature type="compositionally biased region" description="Polar residues" evidence="3">
    <location>
        <begin position="1"/>
        <end position="19"/>
    </location>
</feature>
<feature type="compositionally biased region" description="Basic and acidic residues" evidence="3">
    <location>
        <begin position="776"/>
        <end position="785"/>
    </location>
</feature>
<feature type="region of interest" description="Disordered" evidence="3">
    <location>
        <begin position="1"/>
        <end position="60"/>
    </location>
</feature>
<dbReference type="InterPro" id="IPR007219">
    <property type="entry name" value="XnlR_reg_dom"/>
</dbReference>
<evidence type="ECO:0000256" key="2">
    <source>
        <dbReference type="ARBA" id="ARBA00023242"/>
    </source>
</evidence>
<keyword evidence="2" id="KW-0539">Nucleus</keyword>
<organism evidence="5 6">
    <name type="scientific">Xylaria bambusicola</name>
    <dbReference type="NCBI Taxonomy" id="326684"/>
    <lineage>
        <taxon>Eukaryota</taxon>
        <taxon>Fungi</taxon>
        <taxon>Dikarya</taxon>
        <taxon>Ascomycota</taxon>
        <taxon>Pezizomycotina</taxon>
        <taxon>Sordariomycetes</taxon>
        <taxon>Xylariomycetidae</taxon>
        <taxon>Xylariales</taxon>
        <taxon>Xylariaceae</taxon>
        <taxon>Xylaria</taxon>
    </lineage>
</organism>
<keyword evidence="6" id="KW-1185">Reference proteome</keyword>
<reference evidence="5 6" key="1">
    <citation type="submission" date="2023-10" db="EMBL/GenBank/DDBJ databases">
        <title>Draft genome sequence of Xylaria bambusicola isolate GMP-LS, the root and basal stem rot pathogen of sugarcane in Indonesia.</title>
        <authorList>
            <person name="Selvaraj P."/>
            <person name="Muralishankar V."/>
            <person name="Muruganantham S."/>
            <person name="Sp S."/>
            <person name="Haryani S."/>
            <person name="Lau K.J.X."/>
            <person name="Naqvi N.I."/>
        </authorList>
    </citation>
    <scope>NUCLEOTIDE SEQUENCE [LARGE SCALE GENOMIC DNA]</scope>
    <source>
        <strain evidence="5">GMP-LS</strain>
    </source>
</reference>
<evidence type="ECO:0000313" key="5">
    <source>
        <dbReference type="EMBL" id="KAK5632778.1"/>
    </source>
</evidence>
<evidence type="ECO:0000259" key="4">
    <source>
        <dbReference type="PROSITE" id="PS50048"/>
    </source>
</evidence>
<feature type="region of interest" description="Disordered" evidence="3">
    <location>
        <begin position="217"/>
        <end position="237"/>
    </location>
</feature>
<accession>A0AAN7UTL2</accession>
<dbReference type="PROSITE" id="PS00463">
    <property type="entry name" value="ZN2_CY6_FUNGAL_1"/>
    <property type="match status" value="1"/>
</dbReference>
<dbReference type="InterPro" id="IPR050987">
    <property type="entry name" value="AtrR-like"/>
</dbReference>
<sequence length="832" mass="91976">MAFTQRGSLPSQTTNTAECNSNSDASNNQSNPNGDSGAAGNDGRDTGKRQRSRNEDNPTAACDQCRSRKVRCDRQQPECSNCRKGGAFCSWSSTSRRVNHTKQLRDDFSSVMDRLDEVHQTLNQLASLTQDIVARPCCHGANHSLSGCGSHCVATASRTHSSMNLGLNSAITTASTSPSATAALATLRHDLQSSHHLTLPSSNDVMLDFPGVEGYLPDEDHSLQNSLPRDHDVERSMDSPASMPLIQGVAGQITGMITQLDGKDNVHGLQKAGLRSSLEHLRNSFPLEIPCPDLGIMNDNRPVSTPPRLMVDFFIESFLCSFNASFPIFDESKLRHAVDTHYTAEQAVDNSPWALVFTNIVLLGLGLEAQITSVSKSHPKSMHHELMSSFLRNCDRAIANLDSFTRPSVVNIQALLTLALVGKEFYKSAVFEKALQTACYLARIIGLHRSKTTGSSAPELERGDRDRLFRVLYAMDKCRTFQIGQPCDLYTFDSEIEPDNIQENELPSTRLSSAFSHIMRIWEEIYLNLYSTRASRAGTKARGQRVPAMISLTLSWARRYSDLLGPGDAGFDLQLEPRRLELNYCYHITHVLILRCDWRNHVRRQMLDHSRASLKIIASAVNMPVTTLGLASLARMLQNYPIASFTELVQFHLQNLSRKAPPDESRGDDIELFQYINRSIQPLQHPGLPQTYLSRLTVSINWLLQVLETIVGTTYKSIEMSDYEMQTIHNDFANPPSSRPPSHSVSAVAISTTGESFGYLGSSRGFSLASSISSTSEKEHRRPLGEGEMASFGVSTPFTDPMNAPVGQGSSSASTLYLERSQFDSNIMSEQS</sequence>
<dbReference type="GO" id="GO:0003677">
    <property type="term" value="F:DNA binding"/>
    <property type="evidence" value="ECO:0007669"/>
    <property type="project" value="InterPro"/>
</dbReference>
<dbReference type="Pfam" id="PF00172">
    <property type="entry name" value="Zn_clus"/>
    <property type="match status" value="1"/>
</dbReference>
<dbReference type="GO" id="GO:0000981">
    <property type="term" value="F:DNA-binding transcription factor activity, RNA polymerase II-specific"/>
    <property type="evidence" value="ECO:0007669"/>
    <property type="project" value="InterPro"/>
</dbReference>
<dbReference type="SMART" id="SM00066">
    <property type="entry name" value="GAL4"/>
    <property type="match status" value="1"/>
</dbReference>
<proteinExistence type="predicted"/>
<evidence type="ECO:0000313" key="6">
    <source>
        <dbReference type="Proteomes" id="UP001305414"/>
    </source>
</evidence>
<dbReference type="PANTHER" id="PTHR46910">
    <property type="entry name" value="TRANSCRIPTION FACTOR PDR1"/>
    <property type="match status" value="1"/>
</dbReference>
<feature type="region of interest" description="Disordered" evidence="3">
    <location>
        <begin position="774"/>
        <end position="817"/>
    </location>
</feature>
<dbReference type="PROSITE" id="PS50048">
    <property type="entry name" value="ZN2_CY6_FUNGAL_2"/>
    <property type="match status" value="1"/>
</dbReference>
<protein>
    <recommendedName>
        <fullName evidence="4">Zn(2)-C6 fungal-type domain-containing protein</fullName>
    </recommendedName>
</protein>
<dbReference type="Pfam" id="PF04082">
    <property type="entry name" value="Fungal_trans"/>
    <property type="match status" value="1"/>
</dbReference>
<dbReference type="PANTHER" id="PTHR46910:SF5">
    <property type="entry name" value="ZN(II)2CYS6 TRANSCRIPTION FACTOR (EUROFUNG)"/>
    <property type="match status" value="1"/>
</dbReference>
<feature type="compositionally biased region" description="Low complexity" evidence="3">
    <location>
        <begin position="20"/>
        <end position="33"/>
    </location>
</feature>
<evidence type="ECO:0000256" key="1">
    <source>
        <dbReference type="ARBA" id="ARBA00022723"/>
    </source>
</evidence>
<feature type="compositionally biased region" description="Basic and acidic residues" evidence="3">
    <location>
        <begin position="218"/>
        <end position="237"/>
    </location>
</feature>
<dbReference type="EMBL" id="JAWHQM010000027">
    <property type="protein sequence ID" value="KAK5632778.1"/>
    <property type="molecule type" value="Genomic_DNA"/>
</dbReference>
<dbReference type="CDD" id="cd00067">
    <property type="entry name" value="GAL4"/>
    <property type="match status" value="1"/>
</dbReference>
<dbReference type="SUPFAM" id="SSF57701">
    <property type="entry name" value="Zn2/Cys6 DNA-binding domain"/>
    <property type="match status" value="1"/>
</dbReference>
<dbReference type="InterPro" id="IPR001138">
    <property type="entry name" value="Zn2Cys6_DnaBD"/>
</dbReference>
<dbReference type="InterPro" id="IPR036864">
    <property type="entry name" value="Zn2-C6_fun-type_DNA-bd_sf"/>
</dbReference>
<dbReference type="GO" id="GO:0006351">
    <property type="term" value="P:DNA-templated transcription"/>
    <property type="evidence" value="ECO:0007669"/>
    <property type="project" value="InterPro"/>
</dbReference>
<gene>
    <name evidence="5" type="ORF">RRF57_008492</name>
</gene>
<dbReference type="Proteomes" id="UP001305414">
    <property type="component" value="Unassembled WGS sequence"/>
</dbReference>
<keyword evidence="1" id="KW-0479">Metal-binding</keyword>
<dbReference type="Gene3D" id="4.10.240.10">
    <property type="entry name" value="Zn(2)-C6 fungal-type DNA-binding domain"/>
    <property type="match status" value="1"/>
</dbReference>
<dbReference type="AlphaFoldDB" id="A0AAN7UTL2"/>
<feature type="domain" description="Zn(2)-C6 fungal-type" evidence="4">
    <location>
        <begin position="61"/>
        <end position="91"/>
    </location>
</feature>
<dbReference type="CDD" id="cd12148">
    <property type="entry name" value="fungal_TF_MHR"/>
    <property type="match status" value="1"/>
</dbReference>
<evidence type="ECO:0000256" key="3">
    <source>
        <dbReference type="SAM" id="MobiDB-lite"/>
    </source>
</evidence>
<dbReference type="GO" id="GO:0008270">
    <property type="term" value="F:zinc ion binding"/>
    <property type="evidence" value="ECO:0007669"/>
    <property type="project" value="InterPro"/>
</dbReference>